<sequence>MRKKRVWFFFWNHKMNRQSEIIGNRRLPKEDKRKTHFMIPKRRKDAKKGAFALVGSLLRYGASALQYSIAFTPSAEPKGRSAEAPKLYTEARDDDSKKFLDL</sequence>
<dbReference type="EMBL" id="MF276985">
    <property type="protein sequence ID" value="AWI68923.1"/>
    <property type="molecule type" value="Genomic_DNA"/>
</dbReference>
<feature type="region of interest" description="Disordered" evidence="1">
    <location>
        <begin position="75"/>
        <end position="102"/>
    </location>
</feature>
<protein>
    <submittedName>
        <fullName evidence="2">Uncharacterized protein</fullName>
    </submittedName>
</protein>
<organism evidence="2">
    <name type="scientific">Pseudopediastrum sp. CL0201VA</name>
    <dbReference type="NCBI Taxonomy" id="2184484"/>
    <lineage>
        <taxon>Eukaryota</taxon>
        <taxon>Viridiplantae</taxon>
        <taxon>Chlorophyta</taxon>
        <taxon>core chlorophytes</taxon>
        <taxon>Chlorophyceae</taxon>
        <taxon>CS clade</taxon>
        <taxon>Sphaeropleales</taxon>
        <taxon>Hydrodictyaceae</taxon>
        <taxon>Pseudopediastrum</taxon>
    </lineage>
</organism>
<reference evidence="2" key="1">
    <citation type="journal article" date="2018" name="Am. J. Bot.">
        <title>Organellar phylogenomics inform systematics in the green algal family Hydrodictyaceae (Chlorophyceae) and provide clues to the complex evolutionary history of plastid genomes in the green algal tree of life.</title>
        <authorList>
            <person name="McManus H.A."/>
            <person name="Fucikova K."/>
            <person name="Lewis P.O."/>
            <person name="Lewis L.A."/>
            <person name="Karol K.G."/>
        </authorList>
    </citation>
    <scope>NUCLEOTIDE SEQUENCE</scope>
</reference>
<proteinExistence type="predicted"/>
<keyword evidence="2" id="KW-0934">Plastid</keyword>
<feature type="compositionally biased region" description="Basic and acidic residues" evidence="1">
    <location>
        <begin position="77"/>
        <end position="102"/>
    </location>
</feature>
<accession>A0A2U8GJX3</accession>
<dbReference type="AlphaFoldDB" id="A0A2U8GJX3"/>
<evidence type="ECO:0000256" key="1">
    <source>
        <dbReference type="SAM" id="MobiDB-lite"/>
    </source>
</evidence>
<keyword evidence="2" id="KW-0150">Chloroplast</keyword>
<dbReference type="GeneID" id="36951893"/>
<evidence type="ECO:0000313" key="2">
    <source>
        <dbReference type="EMBL" id="AWI68923.1"/>
    </source>
</evidence>
<dbReference type="RefSeq" id="YP_009492221.1">
    <property type="nucleotide sequence ID" value="NC_037922.1"/>
</dbReference>
<name>A0A2U8GJX3_9CHLO</name>
<geneLocation type="chloroplast" evidence="2"/>